<organism evidence="4">
    <name type="scientific">Desulfacinum infernum</name>
    <dbReference type="NCBI Taxonomy" id="35837"/>
    <lineage>
        <taxon>Bacteria</taxon>
        <taxon>Pseudomonadati</taxon>
        <taxon>Thermodesulfobacteriota</taxon>
        <taxon>Syntrophobacteria</taxon>
        <taxon>Syntrophobacterales</taxon>
        <taxon>Syntrophobacteraceae</taxon>
        <taxon>Desulfacinum</taxon>
    </lineage>
</organism>
<dbReference type="SUPFAM" id="SSF48179">
    <property type="entry name" value="6-phosphogluconate dehydrogenase C-terminal domain-like"/>
    <property type="match status" value="2"/>
</dbReference>
<dbReference type="GO" id="GO:0016616">
    <property type="term" value="F:oxidoreductase activity, acting on the CH-OH group of donors, NAD or NADP as acceptor"/>
    <property type="evidence" value="ECO:0007669"/>
    <property type="project" value="InterPro"/>
</dbReference>
<evidence type="ECO:0000313" key="4">
    <source>
        <dbReference type="EMBL" id="HFK98575.1"/>
    </source>
</evidence>
<evidence type="ECO:0000256" key="1">
    <source>
        <dbReference type="ARBA" id="ARBA00023002"/>
    </source>
</evidence>
<dbReference type="InterPro" id="IPR036291">
    <property type="entry name" value="NAD(P)-bd_dom_sf"/>
</dbReference>
<reference evidence="4" key="1">
    <citation type="journal article" date="2020" name="mSystems">
        <title>Genome- and Community-Level Interaction Insights into Carbon Utilization and Element Cycling Functions of Hydrothermarchaeota in Hydrothermal Sediment.</title>
        <authorList>
            <person name="Zhou Z."/>
            <person name="Liu Y."/>
            <person name="Xu W."/>
            <person name="Pan J."/>
            <person name="Luo Z.H."/>
            <person name="Li M."/>
        </authorList>
    </citation>
    <scope>NUCLEOTIDE SEQUENCE [LARGE SCALE GENOMIC DNA]</scope>
    <source>
        <strain evidence="4">SpSt-456</strain>
    </source>
</reference>
<dbReference type="InterPro" id="IPR006176">
    <property type="entry name" value="3-OHacyl-CoA_DH_NAD-bd"/>
</dbReference>
<accession>A0A832EKN3</accession>
<dbReference type="InterPro" id="IPR006108">
    <property type="entry name" value="3HC_DH_C"/>
</dbReference>
<gene>
    <name evidence="4" type="ORF">ENS06_14775</name>
</gene>
<comment type="caution">
    <text evidence="4">The sequence shown here is derived from an EMBL/GenBank/DDBJ whole genome shotgun (WGS) entry which is preliminary data.</text>
</comment>
<dbReference type="InterPro" id="IPR008927">
    <property type="entry name" value="6-PGluconate_DH-like_C_sf"/>
</dbReference>
<dbReference type="EMBL" id="DSTK01000040">
    <property type="protein sequence ID" value="HFK98575.1"/>
    <property type="molecule type" value="Genomic_DNA"/>
</dbReference>
<keyword evidence="1" id="KW-0560">Oxidoreductase</keyword>
<dbReference type="Pfam" id="PF02737">
    <property type="entry name" value="3HCDH_N"/>
    <property type="match status" value="1"/>
</dbReference>
<dbReference type="AlphaFoldDB" id="A0A832EKN3"/>
<dbReference type="Gene3D" id="3.40.50.720">
    <property type="entry name" value="NAD(P)-binding Rossmann-like Domain"/>
    <property type="match status" value="1"/>
</dbReference>
<dbReference type="PANTHER" id="PTHR48075:SF5">
    <property type="entry name" value="3-HYDROXYBUTYRYL-COA DEHYDROGENASE"/>
    <property type="match status" value="1"/>
</dbReference>
<protein>
    <submittedName>
        <fullName evidence="4">3-hydroxyacyl-CoA dehydrogenase family protein</fullName>
    </submittedName>
</protein>
<evidence type="ECO:0000259" key="3">
    <source>
        <dbReference type="Pfam" id="PF02737"/>
    </source>
</evidence>
<sequence>MRMGIVGFGKMGQAVWTVLRKAGFQVTTVMRGQDRAQAEKRRFLEKTERALQRQGLGEKERECRLQEMAESCRFTHRLEDLGDVDLVVENVVEDKVVKKNLFRALEEVVRPNAWLLTNTSSLSLDELAEGLRAPWRFCGLHFFYPTALIPLVEIIPSRHTETALVDSLKDFSLGLHRRPVVVCDGPGSVINGVLVHYYAEAIYMLEEGAAMPSAVDEAARDFFYVGPLESIDVIGLQLFLTGLRHAPPRWSAVPIRMPEGDVDGPAAEATGTRPGYSFPSLFRKLLNDARLGKSVGRGVFLYSSGKAQEDVPEYYRDPRRLGPTHGRSLDRASIARRLLWAVFNGCLWALHLKLAEPDALDVGVREVLQMERGPITWMRALGKKTVTSTFQDLERQEGPRFHVPVPEKVFG</sequence>
<proteinExistence type="predicted"/>
<dbReference type="GO" id="GO:0070403">
    <property type="term" value="F:NAD+ binding"/>
    <property type="evidence" value="ECO:0007669"/>
    <property type="project" value="InterPro"/>
</dbReference>
<name>A0A832EKN3_9BACT</name>
<dbReference type="Gene3D" id="1.10.1040.50">
    <property type="match status" value="1"/>
</dbReference>
<dbReference type="Pfam" id="PF00725">
    <property type="entry name" value="3HCDH"/>
    <property type="match status" value="1"/>
</dbReference>
<feature type="domain" description="3-hydroxyacyl-CoA dehydrogenase NAD binding" evidence="3">
    <location>
        <begin position="3"/>
        <end position="184"/>
    </location>
</feature>
<dbReference type="SUPFAM" id="SSF51735">
    <property type="entry name" value="NAD(P)-binding Rossmann-fold domains"/>
    <property type="match status" value="1"/>
</dbReference>
<feature type="domain" description="3-hydroxyacyl-CoA dehydrogenase C-terminal" evidence="2">
    <location>
        <begin position="189"/>
        <end position="301"/>
    </location>
</feature>
<evidence type="ECO:0000259" key="2">
    <source>
        <dbReference type="Pfam" id="PF00725"/>
    </source>
</evidence>
<dbReference type="GO" id="GO:0006631">
    <property type="term" value="P:fatty acid metabolic process"/>
    <property type="evidence" value="ECO:0007669"/>
    <property type="project" value="InterPro"/>
</dbReference>
<dbReference type="PANTHER" id="PTHR48075">
    <property type="entry name" value="3-HYDROXYACYL-COA DEHYDROGENASE FAMILY PROTEIN"/>
    <property type="match status" value="1"/>
</dbReference>